<organism evidence="1 2">
    <name type="scientific">Pseudarthrobacter siccitolerans</name>
    <dbReference type="NCBI Taxonomy" id="861266"/>
    <lineage>
        <taxon>Bacteria</taxon>
        <taxon>Bacillati</taxon>
        <taxon>Actinomycetota</taxon>
        <taxon>Actinomycetes</taxon>
        <taxon>Micrococcales</taxon>
        <taxon>Micrococcaceae</taxon>
        <taxon>Pseudarthrobacter</taxon>
    </lineage>
</organism>
<dbReference type="InterPro" id="IPR052559">
    <property type="entry name" value="V-haloperoxidase"/>
</dbReference>
<proteinExistence type="predicted"/>
<dbReference type="Gene3D" id="1.10.606.20">
    <property type="match status" value="1"/>
</dbReference>
<dbReference type="PANTHER" id="PTHR34599">
    <property type="entry name" value="PEROXIDASE-RELATED"/>
    <property type="match status" value="1"/>
</dbReference>
<dbReference type="InterPro" id="IPR036938">
    <property type="entry name" value="PAP2/HPO_sf"/>
</dbReference>
<evidence type="ECO:0000313" key="2">
    <source>
        <dbReference type="Proteomes" id="UP000035722"/>
    </source>
</evidence>
<dbReference type="Proteomes" id="UP000035722">
    <property type="component" value="Unassembled WGS sequence"/>
</dbReference>
<evidence type="ECO:0000313" key="1">
    <source>
        <dbReference type="EMBL" id="CCQ47228.1"/>
    </source>
</evidence>
<dbReference type="PANTHER" id="PTHR34599:SF1">
    <property type="entry name" value="PHOSPHATIDIC ACID PHOSPHATASE TYPE 2_HALOPEROXIDASE DOMAIN-CONTAINING PROTEIN"/>
    <property type="match status" value="1"/>
</dbReference>
<dbReference type="SUPFAM" id="SSF48317">
    <property type="entry name" value="Acid phosphatase/Vanadium-dependent haloperoxidase"/>
    <property type="match status" value="1"/>
</dbReference>
<keyword evidence="2" id="KW-1185">Reference proteome</keyword>
<gene>
    <name evidence="1" type="ORF">ARTSIC4J27_3208</name>
</gene>
<reference evidence="2" key="1">
    <citation type="journal article" date="2014" name="Genome Announc.">
        <title>Genome Sequence of Arthrobacter siccitolerans 4J27, a Xeroprotectant-Producing Desiccation-Tolerant Microorganism.</title>
        <authorList>
            <person name="Manzanera M."/>
            <person name="Santa-Cruz-Calvo L."/>
            <person name="Vilchez J.I."/>
            <person name="Garcia-Fontana C."/>
            <person name="Silva-Castro G.A."/>
            <person name="Calvo C."/>
            <person name="Gonzalez-Lopez J."/>
        </authorList>
    </citation>
    <scope>NUCLEOTIDE SEQUENCE [LARGE SCALE GENOMIC DNA]</scope>
    <source>
        <strain evidence="2">4J27</strain>
    </source>
</reference>
<protein>
    <submittedName>
        <fullName evidence="1">PAP2 superfamily protein</fullName>
    </submittedName>
</protein>
<name>A0A024H5D9_9MICC</name>
<sequence length="389" mass="41400">MIPLRPTAHGQLRGMAMVQGAVYDAVNVIDRGYQPYLLDGDSAGVGPEASLDAAISTAAHHVLVTLVPAGKVAGLDAAYHATLAGVADGPNKDEGVAAGEAAAAAMILARTDDGFMAPFEFDIGTDPGDWRPVTPTALDPDAWVANLQPFIIKSPHQFRSEGPNPLRSAGYAADFNEVKEIGALVSTTRTDDQTTAAIFWQAPPVALWNGVFRGLAVEHGLDLADAARLFAMTNLAAADGAVACWNDRYHWNFWRPMAAIREADTDGNPETKADPAWKPLFDPSTVTVPPLATPPFPDHPSGHGCVSAATLYAAQEFFGTDKVAFDVNSGRFPGVPRHFDRFSSALQEVVDSRVWGGIHFRTAAVQGTEMGNEVASWLSGHFFQPAPCQ</sequence>
<dbReference type="AlphaFoldDB" id="A0A024H5D9"/>
<accession>A0A024H5D9</accession>
<dbReference type="CDD" id="cd03398">
    <property type="entry name" value="PAP2_haloperoxidase"/>
    <property type="match status" value="1"/>
</dbReference>
<dbReference type="EMBL" id="CAQI01000048">
    <property type="protein sequence ID" value="CCQ47228.1"/>
    <property type="molecule type" value="Genomic_DNA"/>
</dbReference>
<comment type="caution">
    <text evidence="1">The sequence shown here is derived from an EMBL/GenBank/DDBJ whole genome shotgun (WGS) entry which is preliminary data.</text>
</comment>